<evidence type="ECO:0000256" key="1">
    <source>
        <dbReference type="ARBA" id="ARBA00004141"/>
    </source>
</evidence>
<keyword evidence="3 5" id="KW-1133">Transmembrane helix</keyword>
<keyword evidence="4 5" id="KW-0472">Membrane</keyword>
<keyword evidence="7" id="KW-1185">Reference proteome</keyword>
<feature type="transmembrane region" description="Helical" evidence="5">
    <location>
        <begin position="115"/>
        <end position="134"/>
    </location>
</feature>
<evidence type="ECO:0000313" key="7">
    <source>
        <dbReference type="Proteomes" id="UP000469545"/>
    </source>
</evidence>
<dbReference type="InterPro" id="IPR032808">
    <property type="entry name" value="DoxX"/>
</dbReference>
<name>A0A6N9URJ4_9ACTN</name>
<organism evidence="6 7">
    <name type="scientific">Streptomyces coelicoflavus</name>
    <dbReference type="NCBI Taxonomy" id="285562"/>
    <lineage>
        <taxon>Bacteria</taxon>
        <taxon>Bacillati</taxon>
        <taxon>Actinomycetota</taxon>
        <taxon>Actinomycetes</taxon>
        <taxon>Kitasatosporales</taxon>
        <taxon>Streptomycetaceae</taxon>
        <taxon>Streptomyces</taxon>
    </lineage>
</organism>
<sequence>MDVAVGAGEAGGTPLEGSEPVYTAYVTVTVVAIVAHAGIAVADLLRAPFVLANSAEVGVPASWLPWLAGLKGAGAAGLLVGLLGVRPLGVAAAAGLVLFFVGAVAAHLRARVFHNIAFPLGYLALGTAALVVGATA</sequence>
<comment type="caution">
    <text evidence="6">The sequence shown here is derived from an EMBL/GenBank/DDBJ whole genome shotgun (WGS) entry which is preliminary data.</text>
</comment>
<reference evidence="6 7" key="1">
    <citation type="submission" date="2020-01" db="EMBL/GenBank/DDBJ databases">
        <title>Insect and environment-associated Actinomycetes.</title>
        <authorList>
            <person name="Currrie C."/>
            <person name="Chevrette M."/>
            <person name="Carlson C."/>
            <person name="Stubbendieck R."/>
            <person name="Wendt-Pienkowski E."/>
        </authorList>
    </citation>
    <scope>NUCLEOTIDE SEQUENCE [LARGE SCALE GENOMIC DNA]</scope>
    <source>
        <strain evidence="6 7">SID14172</strain>
    </source>
</reference>
<comment type="subcellular location">
    <subcellularLocation>
        <location evidence="1">Membrane</location>
        <topology evidence="1">Multi-pass membrane protein</topology>
    </subcellularLocation>
</comment>
<dbReference type="Pfam" id="PF13564">
    <property type="entry name" value="DoxX_2"/>
    <property type="match status" value="1"/>
</dbReference>
<evidence type="ECO:0000256" key="4">
    <source>
        <dbReference type="ARBA" id="ARBA00023136"/>
    </source>
</evidence>
<feature type="transmembrane region" description="Helical" evidence="5">
    <location>
        <begin position="22"/>
        <end position="42"/>
    </location>
</feature>
<proteinExistence type="predicted"/>
<dbReference type="AlphaFoldDB" id="A0A6N9URJ4"/>
<evidence type="ECO:0000256" key="5">
    <source>
        <dbReference type="SAM" id="Phobius"/>
    </source>
</evidence>
<evidence type="ECO:0000256" key="2">
    <source>
        <dbReference type="ARBA" id="ARBA00022692"/>
    </source>
</evidence>
<feature type="transmembrane region" description="Helical" evidence="5">
    <location>
        <begin position="88"/>
        <end position="108"/>
    </location>
</feature>
<keyword evidence="2 5" id="KW-0812">Transmembrane</keyword>
<protein>
    <submittedName>
        <fullName evidence="6">DoxX family protein</fullName>
    </submittedName>
</protein>
<dbReference type="GO" id="GO:0016020">
    <property type="term" value="C:membrane"/>
    <property type="evidence" value="ECO:0007669"/>
    <property type="project" value="UniProtKB-SubCell"/>
</dbReference>
<evidence type="ECO:0000256" key="3">
    <source>
        <dbReference type="ARBA" id="ARBA00022989"/>
    </source>
</evidence>
<dbReference type="EMBL" id="JAAGMB010000637">
    <property type="protein sequence ID" value="NEB20451.1"/>
    <property type="molecule type" value="Genomic_DNA"/>
</dbReference>
<evidence type="ECO:0000313" key="6">
    <source>
        <dbReference type="EMBL" id="NEB20451.1"/>
    </source>
</evidence>
<accession>A0A6N9URJ4</accession>
<gene>
    <name evidence="6" type="ORF">G3I46_28810</name>
</gene>
<dbReference type="Proteomes" id="UP000469545">
    <property type="component" value="Unassembled WGS sequence"/>
</dbReference>